<feature type="domain" description="TAZ-type" evidence="13">
    <location>
        <begin position="9"/>
        <end position="101"/>
    </location>
</feature>
<evidence type="ECO:0000256" key="5">
    <source>
        <dbReference type="ARBA" id="ARBA00022771"/>
    </source>
</evidence>
<dbReference type="InterPro" id="IPR035898">
    <property type="entry name" value="TAZ_dom_sf"/>
</dbReference>
<dbReference type="SUPFAM" id="SSF57933">
    <property type="entry name" value="TAZ domain"/>
    <property type="match status" value="1"/>
</dbReference>
<comment type="subcellular location">
    <subcellularLocation>
        <location evidence="1">Nucleus</location>
    </subcellularLocation>
</comment>
<dbReference type="SMART" id="SM00551">
    <property type="entry name" value="ZnF_TAZ"/>
    <property type="match status" value="1"/>
</dbReference>
<comment type="caution">
    <text evidence="14">The sequence shown here is derived from an EMBL/GenBank/DDBJ whole genome shotgun (WGS) entry which is preliminary data.</text>
</comment>
<dbReference type="Gene3D" id="1.20.1020.10">
    <property type="entry name" value="TAZ domain"/>
    <property type="match status" value="1"/>
</dbReference>
<keyword evidence="7" id="KW-0156">Chromatin regulator</keyword>
<dbReference type="EC" id="2.3.1.48" evidence="2"/>
<evidence type="ECO:0000256" key="9">
    <source>
        <dbReference type="ARBA" id="ARBA00023163"/>
    </source>
</evidence>
<dbReference type="Proteomes" id="UP001176940">
    <property type="component" value="Unassembled WGS sequence"/>
</dbReference>
<evidence type="ECO:0000256" key="7">
    <source>
        <dbReference type="ARBA" id="ARBA00022853"/>
    </source>
</evidence>
<dbReference type="InterPro" id="IPR013178">
    <property type="entry name" value="Histone_AcTrfase_Rtt109/CBP"/>
</dbReference>
<evidence type="ECO:0000313" key="15">
    <source>
        <dbReference type="Proteomes" id="UP001176940"/>
    </source>
</evidence>
<organism evidence="14 15">
    <name type="scientific">Ranitomeya imitator</name>
    <name type="common">mimic poison frog</name>
    <dbReference type="NCBI Taxonomy" id="111125"/>
    <lineage>
        <taxon>Eukaryota</taxon>
        <taxon>Metazoa</taxon>
        <taxon>Chordata</taxon>
        <taxon>Craniata</taxon>
        <taxon>Vertebrata</taxon>
        <taxon>Euteleostomi</taxon>
        <taxon>Amphibia</taxon>
        <taxon>Batrachia</taxon>
        <taxon>Anura</taxon>
        <taxon>Neobatrachia</taxon>
        <taxon>Hyloidea</taxon>
        <taxon>Dendrobatidae</taxon>
        <taxon>Dendrobatinae</taxon>
        <taxon>Ranitomeya</taxon>
    </lineage>
</organism>
<dbReference type="PROSITE" id="PS50134">
    <property type="entry name" value="ZF_TAZ"/>
    <property type="match status" value="1"/>
</dbReference>
<evidence type="ECO:0000256" key="12">
    <source>
        <dbReference type="PROSITE-ProRule" id="PRU00203"/>
    </source>
</evidence>
<evidence type="ECO:0000256" key="11">
    <source>
        <dbReference type="ARBA" id="ARBA00048017"/>
    </source>
</evidence>
<reference evidence="14" key="1">
    <citation type="submission" date="2023-07" db="EMBL/GenBank/DDBJ databases">
        <authorList>
            <person name="Stuckert A."/>
        </authorList>
    </citation>
    <scope>NUCLEOTIDE SEQUENCE</scope>
</reference>
<dbReference type="EMBL" id="CAUEEQ010010138">
    <property type="protein sequence ID" value="CAJ0934189.1"/>
    <property type="molecule type" value="Genomic_DNA"/>
</dbReference>
<sequence length="139" mass="15734">MILQIKKQRPFKKVMADECSRLYEQLVIIFFGHRCAECEETGGILQYSAVPVCHSVDGVLSHMKYCQAGMSCRFPGCSFARVIVSHWKICRKNECPVILNLSEDRKKKIQVMEKHCGKPSLKTVITTTQVQLNTVLSGV</sequence>
<keyword evidence="8" id="KW-0805">Transcription regulation</keyword>
<evidence type="ECO:0000256" key="10">
    <source>
        <dbReference type="ARBA" id="ARBA00023242"/>
    </source>
</evidence>
<keyword evidence="5 12" id="KW-0863">Zinc-finger</keyword>
<protein>
    <recommendedName>
        <fullName evidence="2">histone acetyltransferase</fullName>
        <ecNumber evidence="2">2.3.1.48</ecNumber>
    </recommendedName>
</protein>
<dbReference type="PANTHER" id="PTHR13808">
    <property type="entry name" value="CBP/P300-RELATED"/>
    <property type="match status" value="1"/>
</dbReference>
<gene>
    <name evidence="14" type="ORF">RIMI_LOCUS5817904</name>
</gene>
<name>A0ABN9L661_9NEOB</name>
<evidence type="ECO:0000259" key="13">
    <source>
        <dbReference type="PROSITE" id="PS50134"/>
    </source>
</evidence>
<feature type="zinc finger region" description="TAZ-type" evidence="12">
    <location>
        <begin position="9"/>
        <end position="101"/>
    </location>
</feature>
<proteinExistence type="predicted"/>
<keyword evidence="15" id="KW-1185">Reference proteome</keyword>
<evidence type="ECO:0000256" key="8">
    <source>
        <dbReference type="ARBA" id="ARBA00023015"/>
    </source>
</evidence>
<dbReference type="Pfam" id="PF02135">
    <property type="entry name" value="zf-TAZ"/>
    <property type="match status" value="1"/>
</dbReference>
<evidence type="ECO:0000256" key="2">
    <source>
        <dbReference type="ARBA" id="ARBA00013184"/>
    </source>
</evidence>
<comment type="catalytic activity">
    <reaction evidence="11">
        <text>L-lysyl-[protein] + acetyl-CoA = N(6)-acetyl-L-lysyl-[protein] + CoA + H(+)</text>
        <dbReference type="Rhea" id="RHEA:45948"/>
        <dbReference type="Rhea" id="RHEA-COMP:9752"/>
        <dbReference type="Rhea" id="RHEA-COMP:10731"/>
        <dbReference type="ChEBI" id="CHEBI:15378"/>
        <dbReference type="ChEBI" id="CHEBI:29969"/>
        <dbReference type="ChEBI" id="CHEBI:57287"/>
        <dbReference type="ChEBI" id="CHEBI:57288"/>
        <dbReference type="ChEBI" id="CHEBI:61930"/>
        <dbReference type="EC" id="2.3.1.48"/>
    </reaction>
</comment>
<keyword evidence="10" id="KW-0539">Nucleus</keyword>
<dbReference type="InterPro" id="IPR000197">
    <property type="entry name" value="Znf_TAZ"/>
</dbReference>
<evidence type="ECO:0000256" key="4">
    <source>
        <dbReference type="ARBA" id="ARBA00022723"/>
    </source>
</evidence>
<dbReference type="PANTHER" id="PTHR13808:SF1">
    <property type="entry name" value="HISTONE ACETYLTRANSFERASE"/>
    <property type="match status" value="1"/>
</dbReference>
<evidence type="ECO:0000256" key="6">
    <source>
        <dbReference type="ARBA" id="ARBA00022833"/>
    </source>
</evidence>
<keyword evidence="6 12" id="KW-0862">Zinc</keyword>
<evidence type="ECO:0000313" key="14">
    <source>
        <dbReference type="EMBL" id="CAJ0934189.1"/>
    </source>
</evidence>
<keyword evidence="9" id="KW-0804">Transcription</keyword>
<keyword evidence="4 12" id="KW-0479">Metal-binding</keyword>
<keyword evidence="3" id="KW-0808">Transferase</keyword>
<accession>A0ABN9L661</accession>
<evidence type="ECO:0000256" key="3">
    <source>
        <dbReference type="ARBA" id="ARBA00022679"/>
    </source>
</evidence>
<evidence type="ECO:0000256" key="1">
    <source>
        <dbReference type="ARBA" id="ARBA00004123"/>
    </source>
</evidence>